<feature type="chain" id="PRO_5040954604" description="Gamma-interferon-inducible lysosomal thiol reductase" evidence="3">
    <location>
        <begin position="27"/>
        <end position="252"/>
    </location>
</feature>
<keyword evidence="3" id="KW-0732">Signal</keyword>
<dbReference type="PANTHER" id="PTHR13234">
    <property type="entry name" value="GAMMA-INTERFERON INDUCIBLE LYSOSOMAL THIOL REDUCTASE GILT"/>
    <property type="match status" value="1"/>
</dbReference>
<comment type="caution">
    <text evidence="4">The sequence shown here is derived from an EMBL/GenBank/DDBJ whole genome shotgun (WGS) entry which is preliminary data.</text>
</comment>
<evidence type="ECO:0000256" key="1">
    <source>
        <dbReference type="ARBA" id="ARBA00005679"/>
    </source>
</evidence>
<gene>
    <name evidence="4" type="ORF">HRI_001657800</name>
</gene>
<dbReference type="InterPro" id="IPR004911">
    <property type="entry name" value="Interferon-induced_GILT"/>
</dbReference>
<evidence type="ECO:0000256" key="2">
    <source>
        <dbReference type="ARBA" id="ARBA00023180"/>
    </source>
</evidence>
<dbReference type="Pfam" id="PF03227">
    <property type="entry name" value="GILT"/>
    <property type="match status" value="1"/>
</dbReference>
<dbReference type="Proteomes" id="UP001165190">
    <property type="component" value="Unassembled WGS sequence"/>
</dbReference>
<keyword evidence="5" id="KW-1185">Reference proteome</keyword>
<dbReference type="GO" id="GO:0016671">
    <property type="term" value="F:oxidoreductase activity, acting on a sulfur group of donors, disulfide as acceptor"/>
    <property type="evidence" value="ECO:0007669"/>
    <property type="project" value="InterPro"/>
</dbReference>
<protein>
    <recommendedName>
        <fullName evidence="6">Gamma-interferon-inducible lysosomal thiol reductase</fullName>
    </recommendedName>
</protein>
<evidence type="ECO:0008006" key="6">
    <source>
        <dbReference type="Google" id="ProtNLM"/>
    </source>
</evidence>
<dbReference type="AlphaFoldDB" id="A0A9W7HQ10"/>
<sequence length="252" mass="28846">MASSKLLSFLLLSLFVIFIFIDPSNSSPDNNFTEAQSRIKSKKVNLSLYYESLCPYCRSFIVSQLVKVFNTDLLSIIDLRLVPWGNAQYVKPNKTIICQHGEDECYLNTIHACAINIWPDPRKHFNFIYCVENQGLHAEDNLHSDGADAVWKACSAALGMDQKLIKNCYDNGYGRKLLLRYATETDDLHPKHLFVPWVTVNNQPLYDQYENFIAYVCNAYKDKALIKACMPHSLHVTGEKLPIPPVCYAERR</sequence>
<feature type="signal peptide" evidence="3">
    <location>
        <begin position="1"/>
        <end position="26"/>
    </location>
</feature>
<evidence type="ECO:0000256" key="3">
    <source>
        <dbReference type="SAM" id="SignalP"/>
    </source>
</evidence>
<dbReference type="EMBL" id="BSYR01000017">
    <property type="protein sequence ID" value="GMI79885.1"/>
    <property type="molecule type" value="Genomic_DNA"/>
</dbReference>
<evidence type="ECO:0000313" key="4">
    <source>
        <dbReference type="EMBL" id="GMI79885.1"/>
    </source>
</evidence>
<accession>A0A9W7HQ10</accession>
<dbReference type="OrthoDB" id="958254at2759"/>
<comment type="similarity">
    <text evidence="1">Belongs to the GILT family.</text>
</comment>
<keyword evidence="2" id="KW-0325">Glycoprotein</keyword>
<name>A0A9W7HQ10_HIBTR</name>
<proteinExistence type="inferred from homology"/>
<evidence type="ECO:0000313" key="5">
    <source>
        <dbReference type="Proteomes" id="UP001165190"/>
    </source>
</evidence>
<reference evidence="4" key="1">
    <citation type="submission" date="2023-05" db="EMBL/GenBank/DDBJ databases">
        <title>Genome and transcriptome analyses reveal genes involved in the formation of fine ridges on petal epidermal cells in Hibiscus trionum.</title>
        <authorList>
            <person name="Koshimizu S."/>
            <person name="Masuda S."/>
            <person name="Ishii T."/>
            <person name="Shirasu K."/>
            <person name="Hoshino A."/>
            <person name="Arita M."/>
        </authorList>
    </citation>
    <scope>NUCLEOTIDE SEQUENCE</scope>
    <source>
        <strain evidence="4">Hamamatsu line</strain>
    </source>
</reference>
<organism evidence="4 5">
    <name type="scientific">Hibiscus trionum</name>
    <name type="common">Flower of an hour</name>
    <dbReference type="NCBI Taxonomy" id="183268"/>
    <lineage>
        <taxon>Eukaryota</taxon>
        <taxon>Viridiplantae</taxon>
        <taxon>Streptophyta</taxon>
        <taxon>Embryophyta</taxon>
        <taxon>Tracheophyta</taxon>
        <taxon>Spermatophyta</taxon>
        <taxon>Magnoliopsida</taxon>
        <taxon>eudicotyledons</taxon>
        <taxon>Gunneridae</taxon>
        <taxon>Pentapetalae</taxon>
        <taxon>rosids</taxon>
        <taxon>malvids</taxon>
        <taxon>Malvales</taxon>
        <taxon>Malvaceae</taxon>
        <taxon>Malvoideae</taxon>
        <taxon>Hibiscus</taxon>
    </lineage>
</organism>
<dbReference type="PANTHER" id="PTHR13234:SF78">
    <property type="entry name" value="GAMMA-INTERFERON-INDUCIBLE LYSOSOMAL THIOL REDUCTASE-LIKE"/>
    <property type="match status" value="1"/>
</dbReference>